<sequence length="221" mass="23750">MVGEVPHSTAHPAGPEGTAARDDVRLSAQSAARNIPPILDAIAPYLPERGYGLELASGTGEHAIAYAGAFPGIVWQPTDIAPERLDSIDAWRARTGHRNMRIAQFLDASAPGWKVEGFDVLMTVNLLHLISDEALREVVAGVARSLEKGGRWCLYGPFRMGGQFRSDGDRAFDARLRGSDAAIGYKAIEDVTRLAEGGGLTRLALIEMPANNLLCVFEKTA</sequence>
<dbReference type="Gene3D" id="3.40.50.150">
    <property type="entry name" value="Vaccinia Virus protein VP39"/>
    <property type="match status" value="1"/>
</dbReference>
<organism evidence="2 3">
    <name type="scientific">Aliiroseovarius crassostreae</name>
    <dbReference type="NCBI Taxonomy" id="154981"/>
    <lineage>
        <taxon>Bacteria</taxon>
        <taxon>Pseudomonadati</taxon>
        <taxon>Pseudomonadota</taxon>
        <taxon>Alphaproteobacteria</taxon>
        <taxon>Rhodobacterales</taxon>
        <taxon>Paracoccaceae</taxon>
        <taxon>Aliiroseovarius</taxon>
    </lineage>
</organism>
<evidence type="ECO:0008006" key="4">
    <source>
        <dbReference type="Google" id="ProtNLM"/>
    </source>
</evidence>
<comment type="caution">
    <text evidence="2">The sequence shown here is derived from an EMBL/GenBank/DDBJ whole genome shotgun (WGS) entry which is preliminary data.</text>
</comment>
<dbReference type="InterPro" id="IPR010342">
    <property type="entry name" value="DUF938"/>
</dbReference>
<reference evidence="2 3" key="1">
    <citation type="submission" date="2015-09" db="EMBL/GenBank/DDBJ databases">
        <title>Draft genome sequence of Aliiroseovarius crassostreae CV919-312TSm, the causative agent of Roseovarius Oyster Disease (formerly Juvenile Oyster Disease).</title>
        <authorList>
            <person name="Kessner L."/>
            <person name="Spinard E."/>
            <person name="Nelson D."/>
        </authorList>
    </citation>
    <scope>NUCLEOTIDE SEQUENCE [LARGE SCALE GENOMIC DNA]</scope>
    <source>
        <strain evidence="2 3">CV919-312</strain>
    </source>
</reference>
<dbReference type="Pfam" id="PF06080">
    <property type="entry name" value="DUF938"/>
    <property type="match status" value="1"/>
</dbReference>
<dbReference type="PANTHER" id="PTHR20974">
    <property type="entry name" value="UPF0585 PROTEIN CG18661"/>
    <property type="match status" value="1"/>
</dbReference>
<dbReference type="STRING" id="154981.AKJ29_16905"/>
<accession>A0A0P7J7E3</accession>
<dbReference type="InterPro" id="IPR029063">
    <property type="entry name" value="SAM-dependent_MTases_sf"/>
</dbReference>
<evidence type="ECO:0000313" key="2">
    <source>
        <dbReference type="EMBL" id="KPN64308.1"/>
    </source>
</evidence>
<dbReference type="PANTHER" id="PTHR20974:SF0">
    <property type="entry name" value="UPF0585 PROTEIN CG18661"/>
    <property type="match status" value="1"/>
</dbReference>
<feature type="region of interest" description="Disordered" evidence="1">
    <location>
        <begin position="1"/>
        <end position="24"/>
    </location>
</feature>
<dbReference type="CDD" id="cd02440">
    <property type="entry name" value="AdoMet_MTases"/>
    <property type="match status" value="1"/>
</dbReference>
<evidence type="ECO:0000313" key="3">
    <source>
        <dbReference type="Proteomes" id="UP000050471"/>
    </source>
</evidence>
<dbReference type="AlphaFoldDB" id="A0A0P7J7E3"/>
<proteinExistence type="predicted"/>
<protein>
    <recommendedName>
        <fullName evidence="4">Methyltransferase</fullName>
    </recommendedName>
</protein>
<name>A0A0P7J7E3_9RHOB</name>
<dbReference type="EMBL" id="LKBA01000004">
    <property type="protein sequence ID" value="KPN64308.1"/>
    <property type="molecule type" value="Genomic_DNA"/>
</dbReference>
<evidence type="ECO:0000256" key="1">
    <source>
        <dbReference type="SAM" id="MobiDB-lite"/>
    </source>
</evidence>
<dbReference type="SUPFAM" id="SSF53335">
    <property type="entry name" value="S-adenosyl-L-methionine-dependent methyltransferases"/>
    <property type="match status" value="1"/>
</dbReference>
<dbReference type="Proteomes" id="UP000050471">
    <property type="component" value="Unassembled WGS sequence"/>
</dbReference>
<gene>
    <name evidence="2" type="ORF">AKJ29_16905</name>
</gene>
<keyword evidence="3" id="KW-1185">Reference proteome</keyword>